<dbReference type="Proteomes" id="UP000249566">
    <property type="component" value="Chromosome 1"/>
</dbReference>
<name>A0AAX2IZQ9_LEGPN</name>
<evidence type="ECO:0000313" key="1">
    <source>
        <dbReference type="EMBL" id="SQG91408.1"/>
    </source>
</evidence>
<proteinExistence type="predicted"/>
<gene>
    <name evidence="1" type="ORF">NCTC12272_02622</name>
</gene>
<evidence type="ECO:0000313" key="2">
    <source>
        <dbReference type="Proteomes" id="UP000249566"/>
    </source>
</evidence>
<reference evidence="1 2" key="1">
    <citation type="submission" date="2018-06" db="EMBL/GenBank/DDBJ databases">
        <authorList>
            <consortium name="Pathogen Informatics"/>
            <person name="Doyle S."/>
        </authorList>
    </citation>
    <scope>NUCLEOTIDE SEQUENCE [LARGE SCALE GENOMIC DNA]</scope>
    <source>
        <strain evidence="1 2">NCTC12272</strain>
    </source>
</reference>
<sequence length="85" mass="9901">MNDLWTWSSDCFGYRQDNIGVIYDHDEVSDHKGHYLGKILQAWLIRNQQKNVFVNIFLFVLAQGCLRLLNHISERTITNGGLRHG</sequence>
<accession>A0AAX2IZQ9</accession>
<dbReference type="EMBL" id="LS483412">
    <property type="protein sequence ID" value="SQG91408.1"/>
    <property type="molecule type" value="Genomic_DNA"/>
</dbReference>
<protein>
    <submittedName>
        <fullName evidence="1">Uncharacterized protein</fullName>
    </submittedName>
</protein>
<dbReference type="RefSeq" id="WP_061773166.1">
    <property type="nucleotide sequence ID" value="NZ_CAAAIJ010000002.1"/>
</dbReference>
<dbReference type="AlphaFoldDB" id="A0AAX2IZQ9"/>
<organism evidence="1 2">
    <name type="scientific">Legionella pneumophila subsp. pascullei</name>
    <dbReference type="NCBI Taxonomy" id="91890"/>
    <lineage>
        <taxon>Bacteria</taxon>
        <taxon>Pseudomonadati</taxon>
        <taxon>Pseudomonadota</taxon>
        <taxon>Gammaproteobacteria</taxon>
        <taxon>Legionellales</taxon>
        <taxon>Legionellaceae</taxon>
        <taxon>Legionella</taxon>
    </lineage>
</organism>